<protein>
    <submittedName>
        <fullName evidence="1">Uncharacterized protein</fullName>
    </submittedName>
</protein>
<dbReference type="EMBL" id="MBPK01000011">
    <property type="protein sequence ID" value="PKT81839.1"/>
    <property type="molecule type" value="Genomic_DNA"/>
</dbReference>
<comment type="caution">
    <text evidence="1">The sequence shown here is derived from an EMBL/GenBank/DDBJ whole genome shotgun (WGS) entry which is preliminary data.</text>
</comment>
<evidence type="ECO:0000313" key="2">
    <source>
        <dbReference type="Proteomes" id="UP000233350"/>
    </source>
</evidence>
<dbReference type="AlphaFoldDB" id="A0A2N3PK85"/>
<accession>A0A2N3PK85</accession>
<organism evidence="1 2">
    <name type="scientific">Helicobacter winghamensis</name>
    <dbReference type="NCBI Taxonomy" id="157268"/>
    <lineage>
        <taxon>Bacteria</taxon>
        <taxon>Pseudomonadati</taxon>
        <taxon>Campylobacterota</taxon>
        <taxon>Epsilonproteobacteria</taxon>
        <taxon>Campylobacterales</taxon>
        <taxon>Helicobacteraceae</taxon>
        <taxon>Helicobacter</taxon>
    </lineage>
</organism>
<name>A0A2N3PK85_9HELI</name>
<evidence type="ECO:0000313" key="1">
    <source>
        <dbReference type="EMBL" id="PKT81839.1"/>
    </source>
</evidence>
<dbReference type="Proteomes" id="UP000233350">
    <property type="component" value="Unassembled WGS sequence"/>
</dbReference>
<sequence>MQHIQINRQRASKKAVLNLCEALDLNLKRSVYKGQKFRLYNKNQLLFFSDSLQELFNYLKSQFKTQLNKEFKKVRKENLQEQLESLSLYFILAKNVTRKEKESKYFQPSFKFV</sequence>
<dbReference type="STRING" id="556267.HWAG_00674"/>
<proteinExistence type="predicted"/>
<keyword evidence="2" id="KW-1185">Reference proteome</keyword>
<reference evidence="1 2" key="1">
    <citation type="submission" date="2016-07" db="EMBL/GenBank/DDBJ databases">
        <title>Detection of Helicobacter winghamensis from caecal content of red fox (Vulpes vulpes).</title>
        <authorList>
            <person name="Zanoni R.G."/>
            <person name="Florio D."/>
            <person name="Caffara M."/>
            <person name="Renzi M."/>
            <person name="Parisi A."/>
            <person name="Pasquali F."/>
            <person name="Manfreda G."/>
        </authorList>
    </citation>
    <scope>NUCLEOTIDE SEQUENCE [LARGE SCALE GENOMIC DNA]</scope>
    <source>
        <strain evidence="1 2">295_13</strain>
    </source>
</reference>
<gene>
    <name evidence="1" type="ORF">BCM31_01245</name>
</gene>
<dbReference type="RefSeq" id="WP_101312986.1">
    <property type="nucleotide sequence ID" value="NZ_MBPJ01000022.1"/>
</dbReference>